<gene>
    <name evidence="2" type="ORF">M408DRAFT_22264</name>
</gene>
<keyword evidence="1" id="KW-0812">Transmembrane</keyword>
<feature type="transmembrane region" description="Helical" evidence="1">
    <location>
        <begin position="189"/>
        <end position="207"/>
    </location>
</feature>
<organism evidence="2 3">
    <name type="scientific">Serendipita vermifera MAFF 305830</name>
    <dbReference type="NCBI Taxonomy" id="933852"/>
    <lineage>
        <taxon>Eukaryota</taxon>
        <taxon>Fungi</taxon>
        <taxon>Dikarya</taxon>
        <taxon>Basidiomycota</taxon>
        <taxon>Agaricomycotina</taxon>
        <taxon>Agaricomycetes</taxon>
        <taxon>Sebacinales</taxon>
        <taxon>Serendipitaceae</taxon>
        <taxon>Serendipita</taxon>
    </lineage>
</organism>
<evidence type="ECO:0000256" key="1">
    <source>
        <dbReference type="SAM" id="Phobius"/>
    </source>
</evidence>
<evidence type="ECO:0000313" key="2">
    <source>
        <dbReference type="EMBL" id="KIM30242.1"/>
    </source>
</evidence>
<reference evidence="3" key="2">
    <citation type="submission" date="2015-01" db="EMBL/GenBank/DDBJ databases">
        <title>Evolutionary Origins and Diversification of the Mycorrhizal Mutualists.</title>
        <authorList>
            <consortium name="DOE Joint Genome Institute"/>
            <consortium name="Mycorrhizal Genomics Consortium"/>
            <person name="Kohler A."/>
            <person name="Kuo A."/>
            <person name="Nagy L.G."/>
            <person name="Floudas D."/>
            <person name="Copeland A."/>
            <person name="Barry K.W."/>
            <person name="Cichocki N."/>
            <person name="Veneault-Fourrey C."/>
            <person name="LaButti K."/>
            <person name="Lindquist E.A."/>
            <person name="Lipzen A."/>
            <person name="Lundell T."/>
            <person name="Morin E."/>
            <person name="Murat C."/>
            <person name="Riley R."/>
            <person name="Ohm R."/>
            <person name="Sun H."/>
            <person name="Tunlid A."/>
            <person name="Henrissat B."/>
            <person name="Grigoriev I.V."/>
            <person name="Hibbett D.S."/>
            <person name="Martin F."/>
        </authorList>
    </citation>
    <scope>NUCLEOTIDE SEQUENCE [LARGE SCALE GENOMIC DNA]</scope>
    <source>
        <strain evidence="3">MAFF 305830</strain>
    </source>
</reference>
<feature type="transmembrane region" description="Helical" evidence="1">
    <location>
        <begin position="76"/>
        <end position="99"/>
    </location>
</feature>
<keyword evidence="3" id="KW-1185">Reference proteome</keyword>
<dbReference type="Proteomes" id="UP000054097">
    <property type="component" value="Unassembled WGS sequence"/>
</dbReference>
<accession>A0A0C2XMQ6</accession>
<reference evidence="2 3" key="1">
    <citation type="submission" date="2014-04" db="EMBL/GenBank/DDBJ databases">
        <authorList>
            <consortium name="DOE Joint Genome Institute"/>
            <person name="Kuo A."/>
            <person name="Zuccaro A."/>
            <person name="Kohler A."/>
            <person name="Nagy L.G."/>
            <person name="Floudas D."/>
            <person name="Copeland A."/>
            <person name="Barry K.W."/>
            <person name="Cichocki N."/>
            <person name="Veneault-Fourrey C."/>
            <person name="LaButti K."/>
            <person name="Lindquist E.A."/>
            <person name="Lipzen A."/>
            <person name="Lundell T."/>
            <person name="Morin E."/>
            <person name="Murat C."/>
            <person name="Sun H."/>
            <person name="Tunlid A."/>
            <person name="Henrissat B."/>
            <person name="Grigoriev I.V."/>
            <person name="Hibbett D.S."/>
            <person name="Martin F."/>
            <person name="Nordberg H.P."/>
            <person name="Cantor M.N."/>
            <person name="Hua S.X."/>
        </authorList>
    </citation>
    <scope>NUCLEOTIDE SEQUENCE [LARGE SCALE GENOMIC DNA]</scope>
    <source>
        <strain evidence="2 3">MAFF 305830</strain>
    </source>
</reference>
<feature type="transmembrane region" description="Helical" evidence="1">
    <location>
        <begin position="34"/>
        <end position="56"/>
    </location>
</feature>
<proteinExistence type="predicted"/>
<keyword evidence="1" id="KW-0472">Membrane</keyword>
<evidence type="ECO:0000313" key="3">
    <source>
        <dbReference type="Proteomes" id="UP000054097"/>
    </source>
</evidence>
<dbReference type="AlphaFoldDB" id="A0A0C2XMQ6"/>
<sequence>MASPNALSTEPLDLVELSQTYVLPHVVKMYLDSAILQSSSVAIVMGLWAGALVPFYKIVCGVDPGVISAYPTLWGSLMVFLHSAIMFSLTGPVIFLVAIKMCSDLPLTVQQRLLEERFPNSKRTLSNLVRKPRLTAYLLENHYRLLESFGMSPKYRWVNDLGGVALFGMCVCSYNAFAIWVYLSSESPTTAGVMMIFLGVIAIVNAIRYSAARSGQGWE</sequence>
<feature type="transmembrane region" description="Helical" evidence="1">
    <location>
        <begin position="161"/>
        <end position="183"/>
    </location>
</feature>
<protein>
    <submittedName>
        <fullName evidence="2">Uncharacterized protein</fullName>
    </submittedName>
</protein>
<dbReference type="EMBL" id="KN824285">
    <property type="protein sequence ID" value="KIM30242.1"/>
    <property type="molecule type" value="Genomic_DNA"/>
</dbReference>
<keyword evidence="1" id="KW-1133">Transmembrane helix</keyword>
<dbReference type="HOGENOM" id="CLU_101099_1_0_1"/>
<name>A0A0C2XMQ6_SERVB</name>